<name>A0ABD5WMS9_9EURY</name>
<dbReference type="RefSeq" id="WP_276281402.1">
    <property type="nucleotide sequence ID" value="NZ_CP119809.1"/>
</dbReference>
<dbReference type="InterPro" id="IPR003593">
    <property type="entry name" value="AAA+_ATPase"/>
</dbReference>
<reference evidence="8 9" key="1">
    <citation type="journal article" date="2019" name="Int. J. Syst. Evol. Microbiol.">
        <title>The Global Catalogue of Microorganisms (GCM) 10K type strain sequencing project: providing services to taxonomists for standard genome sequencing and annotation.</title>
        <authorList>
            <consortium name="The Broad Institute Genomics Platform"/>
            <consortium name="The Broad Institute Genome Sequencing Center for Infectious Disease"/>
            <person name="Wu L."/>
            <person name="Ma J."/>
        </authorList>
    </citation>
    <scope>NUCLEOTIDE SEQUENCE [LARGE SCALE GENOMIC DNA]</scope>
    <source>
        <strain evidence="8 9">DT72</strain>
    </source>
</reference>
<dbReference type="InterPro" id="IPR052040">
    <property type="entry name" value="GTPase/Isobutyryl-CoA_mutase"/>
</dbReference>
<dbReference type="GO" id="GO:0016787">
    <property type="term" value="F:hydrolase activity"/>
    <property type="evidence" value="ECO:0007669"/>
    <property type="project" value="UniProtKB-KW"/>
</dbReference>
<dbReference type="Pfam" id="PF03308">
    <property type="entry name" value="MeaB"/>
    <property type="match status" value="1"/>
</dbReference>
<dbReference type="Gene3D" id="3.40.50.300">
    <property type="entry name" value="P-loop containing nucleotide triphosphate hydrolases"/>
    <property type="match status" value="1"/>
</dbReference>
<dbReference type="SUPFAM" id="SSF52540">
    <property type="entry name" value="P-loop containing nucleoside triphosphate hydrolases"/>
    <property type="match status" value="1"/>
</dbReference>
<feature type="compositionally biased region" description="Acidic residues" evidence="6">
    <location>
        <begin position="243"/>
        <end position="256"/>
    </location>
</feature>
<evidence type="ECO:0000259" key="7">
    <source>
        <dbReference type="SMART" id="SM00382"/>
    </source>
</evidence>
<dbReference type="GeneID" id="79302599"/>
<dbReference type="CDD" id="cd03114">
    <property type="entry name" value="MMAA-like"/>
    <property type="match status" value="1"/>
</dbReference>
<dbReference type="PANTHER" id="PTHR43087:SF1">
    <property type="entry name" value="LAO_AO TRANSPORT SYSTEM ATPASE"/>
    <property type="match status" value="1"/>
</dbReference>
<evidence type="ECO:0000256" key="4">
    <source>
        <dbReference type="ARBA" id="ARBA00023134"/>
    </source>
</evidence>
<dbReference type="InterPro" id="IPR005129">
    <property type="entry name" value="GTPase_ArgK"/>
</dbReference>
<evidence type="ECO:0000256" key="6">
    <source>
        <dbReference type="SAM" id="MobiDB-lite"/>
    </source>
</evidence>
<proteinExistence type="inferred from homology"/>
<dbReference type="Proteomes" id="UP001596407">
    <property type="component" value="Unassembled WGS sequence"/>
</dbReference>
<dbReference type="SMART" id="SM00382">
    <property type="entry name" value="AAA"/>
    <property type="match status" value="1"/>
</dbReference>
<dbReference type="GO" id="GO:0005525">
    <property type="term" value="F:GTP binding"/>
    <property type="evidence" value="ECO:0007669"/>
    <property type="project" value="UniProtKB-KW"/>
</dbReference>
<evidence type="ECO:0000256" key="3">
    <source>
        <dbReference type="ARBA" id="ARBA00022801"/>
    </source>
</evidence>
<comment type="similarity">
    <text evidence="1">Belongs to the SIMIBI class G3E GTPase family. ArgK/MeaB subfamily.</text>
</comment>
<comment type="caution">
    <text evidence="8">The sequence shown here is derived from an EMBL/GenBank/DDBJ whole genome shotgun (WGS) entry which is preliminary data.</text>
</comment>
<organism evidence="8 9">
    <name type="scientific">Halorussus caseinilyticus</name>
    <dbReference type="NCBI Taxonomy" id="3034025"/>
    <lineage>
        <taxon>Archaea</taxon>
        <taxon>Methanobacteriati</taxon>
        <taxon>Methanobacteriota</taxon>
        <taxon>Stenosarchaea group</taxon>
        <taxon>Halobacteria</taxon>
        <taxon>Halobacteriales</taxon>
        <taxon>Haladaptataceae</taxon>
        <taxon>Halorussus</taxon>
    </lineage>
</organism>
<keyword evidence="4" id="KW-0342">GTP-binding</keyword>
<keyword evidence="3" id="KW-0378">Hydrolase</keyword>
<gene>
    <name evidence="8" type="primary">meaB</name>
    <name evidence="8" type="ORF">ACFQJ6_12025</name>
</gene>
<dbReference type="PANTHER" id="PTHR43087">
    <property type="entry name" value="LYSINE/ARGININE/ORNITHINE TRANSPORT SYSTEM KINASE"/>
    <property type="match status" value="1"/>
</dbReference>
<dbReference type="NCBIfam" id="TIGR00750">
    <property type="entry name" value="lao"/>
    <property type="match status" value="1"/>
</dbReference>
<keyword evidence="2" id="KW-0547">Nucleotide-binding</keyword>
<evidence type="ECO:0000313" key="9">
    <source>
        <dbReference type="Proteomes" id="UP001596407"/>
    </source>
</evidence>
<dbReference type="AlphaFoldDB" id="A0ABD5WMS9"/>
<evidence type="ECO:0000256" key="2">
    <source>
        <dbReference type="ARBA" id="ARBA00022741"/>
    </source>
</evidence>
<protein>
    <submittedName>
        <fullName evidence="8">Methylmalonyl Co-A mutase-associated GTPase MeaB</fullName>
    </submittedName>
</protein>
<evidence type="ECO:0000256" key="1">
    <source>
        <dbReference type="ARBA" id="ARBA00009625"/>
    </source>
</evidence>
<evidence type="ECO:0000256" key="5">
    <source>
        <dbReference type="ARBA" id="ARBA00023186"/>
    </source>
</evidence>
<sequence>MSGDAATDVRDENAELVEELLAGKHRALARVITKIENRAPGYRNLVSELHEHTGHAEVVGITGSPGAGKSTLVDKMANYYRERGETVGVIAVDPSSPFTGGAVLGDRIRMASNVGDMDVFFRSMSARGTLGGLSTATTDAVKALDAFGKDKILIETVGAGQNEIDIVKSADTVAVLVPPGSGDDVQMLKAGILEIGDVFVVNKADLDGADRTVQELREMIHMQNDHTAGLATGHHGAGAVGSDETDDAESDDEESWEPAVVETIAKDGEGVADLVETLADHRAYLESSGLLEEKARMRYAEEIRNLLRDDVGGLLEGEIERHGGMDELVEGVRKRETDPYTVADEVIGPIEDCLDELRD</sequence>
<dbReference type="InterPro" id="IPR027417">
    <property type="entry name" value="P-loop_NTPase"/>
</dbReference>
<keyword evidence="5" id="KW-0143">Chaperone</keyword>
<feature type="region of interest" description="Disordered" evidence="6">
    <location>
        <begin position="228"/>
        <end position="257"/>
    </location>
</feature>
<accession>A0ABD5WMS9</accession>
<keyword evidence="9" id="KW-1185">Reference proteome</keyword>
<dbReference type="EMBL" id="JBHSZH010000005">
    <property type="protein sequence ID" value="MFC7080725.1"/>
    <property type="molecule type" value="Genomic_DNA"/>
</dbReference>
<feature type="domain" description="AAA+ ATPase" evidence="7">
    <location>
        <begin position="55"/>
        <end position="226"/>
    </location>
</feature>
<evidence type="ECO:0000313" key="8">
    <source>
        <dbReference type="EMBL" id="MFC7080725.1"/>
    </source>
</evidence>